<name>A0A1H7SHV7_9RHOB</name>
<dbReference type="Gene3D" id="1.10.3720.10">
    <property type="entry name" value="MetI-like"/>
    <property type="match status" value="1"/>
</dbReference>
<dbReference type="PANTHER" id="PTHR30133:SF2">
    <property type="entry name" value="ARGININE ABC TRANSPORTER PERMEASE PROTEIN ARTQ"/>
    <property type="match status" value="1"/>
</dbReference>
<keyword evidence="8" id="KW-1185">Reference proteome</keyword>
<accession>A0A1H7SHV7</accession>
<evidence type="ECO:0000256" key="3">
    <source>
        <dbReference type="ARBA" id="ARBA00022989"/>
    </source>
</evidence>
<evidence type="ECO:0000256" key="4">
    <source>
        <dbReference type="ARBA" id="ARBA00023136"/>
    </source>
</evidence>
<feature type="domain" description="ABC transmembrane type-1" evidence="6">
    <location>
        <begin position="39"/>
        <end position="276"/>
    </location>
</feature>
<dbReference type="CDD" id="cd06261">
    <property type="entry name" value="TM_PBP2"/>
    <property type="match status" value="1"/>
</dbReference>
<evidence type="ECO:0000313" key="8">
    <source>
        <dbReference type="Proteomes" id="UP000199283"/>
    </source>
</evidence>
<dbReference type="AlphaFoldDB" id="A0A1H7SHV7"/>
<reference evidence="7 8" key="1">
    <citation type="submission" date="2016-10" db="EMBL/GenBank/DDBJ databases">
        <authorList>
            <person name="de Groot N.N."/>
        </authorList>
    </citation>
    <scope>NUCLEOTIDE SEQUENCE [LARGE SCALE GENOMIC DNA]</scope>
    <source>
        <strain evidence="7 8">DSM 14858</strain>
    </source>
</reference>
<dbReference type="PANTHER" id="PTHR30133">
    <property type="entry name" value="CATIONIC AMINO ACID TRANSPORTER, MEMBRANE COMPONENT"/>
    <property type="match status" value="1"/>
</dbReference>
<comment type="similarity">
    <text evidence="5">Belongs to the binding-protein-dependent transport system permease family.</text>
</comment>
<keyword evidence="3 5" id="KW-1133">Transmembrane helix</keyword>
<keyword evidence="2 5" id="KW-0812">Transmembrane</keyword>
<dbReference type="PROSITE" id="PS50928">
    <property type="entry name" value="ABC_TM1"/>
    <property type="match status" value="1"/>
</dbReference>
<evidence type="ECO:0000256" key="5">
    <source>
        <dbReference type="RuleBase" id="RU363032"/>
    </source>
</evidence>
<comment type="subcellular location">
    <subcellularLocation>
        <location evidence="1 5">Cell membrane</location>
        <topology evidence="1 5">Multi-pass membrane protein</topology>
    </subcellularLocation>
</comment>
<dbReference type="Proteomes" id="UP000199283">
    <property type="component" value="Unassembled WGS sequence"/>
</dbReference>
<dbReference type="InterPro" id="IPR051613">
    <property type="entry name" value="ABC_transp_permease_HisMQ"/>
</dbReference>
<keyword evidence="4 5" id="KW-0472">Membrane</keyword>
<proteinExistence type="inferred from homology"/>
<dbReference type="Pfam" id="PF00528">
    <property type="entry name" value="BPD_transp_1"/>
    <property type="match status" value="1"/>
</dbReference>
<dbReference type="GO" id="GO:0055085">
    <property type="term" value="P:transmembrane transport"/>
    <property type="evidence" value="ECO:0007669"/>
    <property type="project" value="InterPro"/>
</dbReference>
<sequence length="300" mass="33496">MRRGHLTIFACTDPETLSGLNWLICYLTTGKHLLFYAAFGTVLLLLAITAPAAMAFGFGGAMAARSRIAPLRWFGKGYIAVVRGVPDIAFFLFFVIALDQGIEYVRHKIKCPDWDQPVRQGSDFLVCQAAKMPLGNSPQWVHESYGFALAVLTFAIVFGAFAANVLFGAMAAVPRGQVETAEAYGMTSRQTFWRITVPQMWIYALPGLGNLWMVLIKATPLLFLLGVEDIVYWARELGAAKTPRFTDYPHPDWRMWYFLALLVFYLAFTRVSEIVLARLTRRLSYGQATAGGEAMRRAQA</sequence>
<evidence type="ECO:0000256" key="1">
    <source>
        <dbReference type="ARBA" id="ARBA00004651"/>
    </source>
</evidence>
<evidence type="ECO:0000256" key="2">
    <source>
        <dbReference type="ARBA" id="ARBA00022692"/>
    </source>
</evidence>
<dbReference type="InterPro" id="IPR000515">
    <property type="entry name" value="MetI-like"/>
</dbReference>
<feature type="transmembrane region" description="Helical" evidence="5">
    <location>
        <begin position="200"/>
        <end position="225"/>
    </location>
</feature>
<organism evidence="7 8">
    <name type="scientific">Jannaschia helgolandensis</name>
    <dbReference type="NCBI Taxonomy" id="188906"/>
    <lineage>
        <taxon>Bacteria</taxon>
        <taxon>Pseudomonadati</taxon>
        <taxon>Pseudomonadota</taxon>
        <taxon>Alphaproteobacteria</taxon>
        <taxon>Rhodobacterales</taxon>
        <taxon>Roseobacteraceae</taxon>
        <taxon>Jannaschia</taxon>
    </lineage>
</organism>
<dbReference type="STRING" id="188906.SAMN04488526_3363"/>
<dbReference type="InterPro" id="IPR035906">
    <property type="entry name" value="MetI-like_sf"/>
</dbReference>
<evidence type="ECO:0000313" key="7">
    <source>
        <dbReference type="EMBL" id="SEL72075.1"/>
    </source>
</evidence>
<gene>
    <name evidence="7" type="ORF">SAMN04488526_3363</name>
</gene>
<feature type="transmembrane region" description="Helical" evidence="5">
    <location>
        <begin position="255"/>
        <end position="276"/>
    </location>
</feature>
<dbReference type="SUPFAM" id="SSF161098">
    <property type="entry name" value="MetI-like"/>
    <property type="match status" value="1"/>
</dbReference>
<feature type="transmembrane region" description="Helical" evidence="5">
    <location>
        <begin position="77"/>
        <end position="98"/>
    </location>
</feature>
<dbReference type="GO" id="GO:0005886">
    <property type="term" value="C:plasma membrane"/>
    <property type="evidence" value="ECO:0007669"/>
    <property type="project" value="UniProtKB-SubCell"/>
</dbReference>
<feature type="transmembrane region" description="Helical" evidence="5">
    <location>
        <begin position="145"/>
        <end position="167"/>
    </location>
</feature>
<protein>
    <submittedName>
        <fullName evidence="7">Amino acid ABC transporter membrane protein 1, PAAT family</fullName>
    </submittedName>
</protein>
<feature type="transmembrane region" description="Helical" evidence="5">
    <location>
        <begin position="33"/>
        <end position="56"/>
    </location>
</feature>
<evidence type="ECO:0000259" key="6">
    <source>
        <dbReference type="PROSITE" id="PS50928"/>
    </source>
</evidence>
<dbReference type="EMBL" id="FNZQ01000008">
    <property type="protein sequence ID" value="SEL72075.1"/>
    <property type="molecule type" value="Genomic_DNA"/>
</dbReference>
<keyword evidence="5" id="KW-0813">Transport</keyword>
<dbReference type="RefSeq" id="WP_425431637.1">
    <property type="nucleotide sequence ID" value="NZ_FNZQ01000008.1"/>
</dbReference>